<organism evidence="4 5">
    <name type="scientific">Mucilaginibacter pocheonensis</name>
    <dbReference type="NCBI Taxonomy" id="398050"/>
    <lineage>
        <taxon>Bacteria</taxon>
        <taxon>Pseudomonadati</taxon>
        <taxon>Bacteroidota</taxon>
        <taxon>Sphingobacteriia</taxon>
        <taxon>Sphingobacteriales</taxon>
        <taxon>Sphingobacteriaceae</taxon>
        <taxon>Mucilaginibacter</taxon>
    </lineage>
</organism>
<evidence type="ECO:0000313" key="5">
    <source>
        <dbReference type="Proteomes" id="UP001247620"/>
    </source>
</evidence>
<dbReference type="Gene3D" id="3.55.50.30">
    <property type="match status" value="1"/>
</dbReference>
<reference evidence="4 5" key="1">
    <citation type="submission" date="2023-07" db="EMBL/GenBank/DDBJ databases">
        <title>Sorghum-associated microbial communities from plants grown in Nebraska, USA.</title>
        <authorList>
            <person name="Schachtman D."/>
        </authorList>
    </citation>
    <scope>NUCLEOTIDE SEQUENCE [LARGE SCALE GENOMIC DNA]</scope>
    <source>
        <strain evidence="4 5">3262</strain>
    </source>
</reference>
<feature type="transmembrane region" description="Helical" evidence="1">
    <location>
        <begin position="85"/>
        <end position="104"/>
    </location>
</feature>
<keyword evidence="1" id="KW-1133">Transmembrane helix</keyword>
<evidence type="ECO:0000259" key="2">
    <source>
        <dbReference type="Pfam" id="PF04773"/>
    </source>
</evidence>
<dbReference type="PIRSF" id="PIRSF018266">
    <property type="entry name" value="FecR"/>
    <property type="match status" value="1"/>
</dbReference>
<feature type="domain" description="FecR protein" evidence="2">
    <location>
        <begin position="125"/>
        <end position="214"/>
    </location>
</feature>
<dbReference type="EMBL" id="JAVDUU010000004">
    <property type="protein sequence ID" value="MDR6944711.1"/>
    <property type="molecule type" value="Genomic_DNA"/>
</dbReference>
<accession>A0ABU1THI7</accession>
<dbReference type="RefSeq" id="WP_310101375.1">
    <property type="nucleotide sequence ID" value="NZ_JAVDUU010000004.1"/>
</dbReference>
<keyword evidence="1" id="KW-0472">Membrane</keyword>
<dbReference type="Gene3D" id="2.60.120.1440">
    <property type="match status" value="1"/>
</dbReference>
<evidence type="ECO:0000313" key="4">
    <source>
        <dbReference type="EMBL" id="MDR6944711.1"/>
    </source>
</evidence>
<dbReference type="Proteomes" id="UP001247620">
    <property type="component" value="Unassembled WGS sequence"/>
</dbReference>
<sequence length="348" mass="39963">MKKKLPADLLEKYFAGNCNEQEIAEIRSWYESFELDQDDVSNLSEDEKKAFKITMWNSIEDNIKAAENDNIFQLNKGWSTRFKSVIYWVTSSAAVLLILFLVKYKVPSKNSVQENNEKLMVTNTTNTIRKVILSDSSMVWISPQSTLTYLKVFDKNKREVTLTGEAFFEVTKDHKRPFSIYTGNVVTKVWGTSFRIRSYVQDKTTRVNVITGKVSVSLTGQKEKSEELNAAGQTNDVNQGVMLLPNQEAVYDKQLDHLQKNDEVKDTSIDMWKKMSLSFNNTRIKEVFAVLNKNFHVHISSGDEKINSDYLKADFTNENLPAIMDILKKTLDVNYTVHGNEFVLESNK</sequence>
<keyword evidence="1" id="KW-0812">Transmembrane</keyword>
<dbReference type="InterPro" id="IPR012373">
    <property type="entry name" value="Ferrdict_sens_TM"/>
</dbReference>
<proteinExistence type="predicted"/>
<dbReference type="PANTHER" id="PTHR30273:SF2">
    <property type="entry name" value="PROTEIN FECR"/>
    <property type="match status" value="1"/>
</dbReference>
<dbReference type="PANTHER" id="PTHR30273">
    <property type="entry name" value="PERIPLASMIC SIGNAL SENSOR AND SIGMA FACTOR ACTIVATOR FECR-RELATED"/>
    <property type="match status" value="1"/>
</dbReference>
<feature type="domain" description="Protein FecR C-terminal" evidence="3">
    <location>
        <begin position="277"/>
        <end position="343"/>
    </location>
</feature>
<dbReference type="Pfam" id="PF04773">
    <property type="entry name" value="FecR"/>
    <property type="match status" value="1"/>
</dbReference>
<protein>
    <submittedName>
        <fullName evidence="4">Ferric-dicitrate binding protein FerR (Iron transport regulator)</fullName>
    </submittedName>
</protein>
<evidence type="ECO:0000259" key="3">
    <source>
        <dbReference type="Pfam" id="PF16344"/>
    </source>
</evidence>
<dbReference type="InterPro" id="IPR032508">
    <property type="entry name" value="FecR_C"/>
</dbReference>
<name>A0ABU1THI7_9SPHI</name>
<dbReference type="Pfam" id="PF16344">
    <property type="entry name" value="FecR_C"/>
    <property type="match status" value="1"/>
</dbReference>
<dbReference type="InterPro" id="IPR006860">
    <property type="entry name" value="FecR"/>
</dbReference>
<evidence type="ECO:0000256" key="1">
    <source>
        <dbReference type="SAM" id="Phobius"/>
    </source>
</evidence>
<keyword evidence="5" id="KW-1185">Reference proteome</keyword>
<comment type="caution">
    <text evidence="4">The sequence shown here is derived from an EMBL/GenBank/DDBJ whole genome shotgun (WGS) entry which is preliminary data.</text>
</comment>
<gene>
    <name evidence="4" type="ORF">J2W55_004571</name>
</gene>